<protein>
    <recommendedName>
        <fullName evidence="3">MmyB-like transcription regulator ligand binding domain-containing protein</fullName>
    </recommendedName>
</protein>
<reference evidence="1 2" key="1">
    <citation type="submission" date="2016-10" db="EMBL/GenBank/DDBJ databases">
        <title>The Draft Genome Sequence of Actinokineospora bangkokensis 44EHWT reveals the biosynthetic pathway of antifungal compounds Thailandins with unusual extender unit butylmalonyl-CoA.</title>
        <authorList>
            <person name="Greule A."/>
            <person name="Intra B."/>
            <person name="Flemming S."/>
            <person name="Rommel M.G."/>
            <person name="Panbangred W."/>
            <person name="Bechthold A."/>
        </authorList>
    </citation>
    <scope>NUCLEOTIDE SEQUENCE [LARGE SCALE GENOMIC DNA]</scope>
    <source>
        <strain evidence="1 2">44EHW</strain>
    </source>
</reference>
<evidence type="ECO:0000313" key="2">
    <source>
        <dbReference type="Proteomes" id="UP000186040"/>
    </source>
</evidence>
<keyword evidence="2" id="KW-1185">Reference proteome</keyword>
<comment type="caution">
    <text evidence="1">The sequence shown here is derived from an EMBL/GenBank/DDBJ whole genome shotgun (WGS) entry which is preliminary data.</text>
</comment>
<dbReference type="STRING" id="1193682.BJP25_16825"/>
<gene>
    <name evidence="1" type="ORF">BJP25_16825</name>
</gene>
<dbReference type="Proteomes" id="UP000186040">
    <property type="component" value="Unassembled WGS sequence"/>
</dbReference>
<dbReference type="AlphaFoldDB" id="A0A1Q9LMD4"/>
<name>A0A1Q9LMD4_9PSEU</name>
<accession>A0A1Q9LMD4</accession>
<proteinExistence type="predicted"/>
<dbReference type="EMBL" id="MKQR01000011">
    <property type="protein sequence ID" value="OLR93163.1"/>
    <property type="molecule type" value="Genomic_DNA"/>
</dbReference>
<organism evidence="1 2">
    <name type="scientific">Actinokineospora bangkokensis</name>
    <dbReference type="NCBI Taxonomy" id="1193682"/>
    <lineage>
        <taxon>Bacteria</taxon>
        <taxon>Bacillati</taxon>
        <taxon>Actinomycetota</taxon>
        <taxon>Actinomycetes</taxon>
        <taxon>Pseudonocardiales</taxon>
        <taxon>Pseudonocardiaceae</taxon>
        <taxon>Actinokineospora</taxon>
    </lineage>
</organism>
<evidence type="ECO:0000313" key="1">
    <source>
        <dbReference type="EMBL" id="OLR93163.1"/>
    </source>
</evidence>
<sequence>MVGAAERLGGSARNVVWFDVGPIHLDGDVLQVPDSDVRVVVYSPEPDTEDAARLARLLTRSTVG</sequence>
<evidence type="ECO:0008006" key="3">
    <source>
        <dbReference type="Google" id="ProtNLM"/>
    </source>
</evidence>